<feature type="transmembrane region" description="Helical" evidence="1">
    <location>
        <begin position="37"/>
        <end position="56"/>
    </location>
</feature>
<sequence length="114" mass="12475">MKKCKYCGREISNSFEFCCNKCENNYTKNIEKAEGKIKYFIIGIIIGFLVMIYGVLSNSDFIIGGGIIVMGIVAAVLPFVTPETGALLGYQKSRIAGRILGILLIVVGIWVGFV</sequence>
<accession>A0A7M2RI34</accession>
<keyword evidence="3" id="KW-1185">Reference proteome</keyword>
<protein>
    <submittedName>
        <fullName evidence="2">DUF2116 family Zn-ribbon domain-containing protein</fullName>
    </submittedName>
</protein>
<keyword evidence="1" id="KW-0812">Transmembrane</keyword>
<evidence type="ECO:0000313" key="2">
    <source>
        <dbReference type="EMBL" id="QOV19000.1"/>
    </source>
</evidence>
<keyword evidence="1" id="KW-0472">Membrane</keyword>
<dbReference type="AlphaFoldDB" id="A0A7M2RI34"/>
<organism evidence="2 3">
    <name type="scientific">Blautia liquoris</name>
    <dbReference type="NCBI Taxonomy" id="2779518"/>
    <lineage>
        <taxon>Bacteria</taxon>
        <taxon>Bacillati</taxon>
        <taxon>Bacillota</taxon>
        <taxon>Clostridia</taxon>
        <taxon>Lachnospirales</taxon>
        <taxon>Lachnospiraceae</taxon>
        <taxon>Blautia</taxon>
    </lineage>
</organism>
<feature type="transmembrane region" description="Helical" evidence="1">
    <location>
        <begin position="62"/>
        <end position="83"/>
    </location>
</feature>
<proteinExistence type="predicted"/>
<feature type="transmembrane region" description="Helical" evidence="1">
    <location>
        <begin position="95"/>
        <end position="113"/>
    </location>
</feature>
<evidence type="ECO:0000256" key="1">
    <source>
        <dbReference type="SAM" id="Phobius"/>
    </source>
</evidence>
<reference evidence="2 3" key="1">
    <citation type="submission" date="2020-10" db="EMBL/GenBank/DDBJ databases">
        <title>Blautia liquoris sp.nov., isolated from the mud in a fermentation cellar used for the production of Chinese strong-flavoured liquor.</title>
        <authorList>
            <person name="Lu L."/>
        </authorList>
    </citation>
    <scope>NUCLEOTIDE SEQUENCE [LARGE SCALE GENOMIC DNA]</scope>
    <source>
        <strain evidence="2 3">LZLJ-3</strain>
    </source>
</reference>
<dbReference type="EMBL" id="CP063304">
    <property type="protein sequence ID" value="QOV19000.1"/>
    <property type="molecule type" value="Genomic_DNA"/>
</dbReference>
<dbReference type="KEGG" id="bliq:INP51_13650"/>
<dbReference type="Proteomes" id="UP000593601">
    <property type="component" value="Chromosome"/>
</dbReference>
<gene>
    <name evidence="2" type="ORF">INP51_13650</name>
</gene>
<name>A0A7M2RI34_9FIRM</name>
<dbReference type="RefSeq" id="WP_193735359.1">
    <property type="nucleotide sequence ID" value="NZ_CP063304.1"/>
</dbReference>
<evidence type="ECO:0000313" key="3">
    <source>
        <dbReference type="Proteomes" id="UP000593601"/>
    </source>
</evidence>
<keyword evidence="1" id="KW-1133">Transmembrane helix</keyword>